<evidence type="ECO:0000313" key="1">
    <source>
        <dbReference type="EnsemblPlants" id="LPERR10G10950.1"/>
    </source>
</evidence>
<protein>
    <submittedName>
        <fullName evidence="1">Uncharacterized protein</fullName>
    </submittedName>
</protein>
<reference evidence="1 2" key="1">
    <citation type="submission" date="2012-08" db="EMBL/GenBank/DDBJ databases">
        <title>Oryza genome evolution.</title>
        <authorList>
            <person name="Wing R.A."/>
        </authorList>
    </citation>
    <scope>NUCLEOTIDE SEQUENCE</scope>
</reference>
<keyword evidence="2" id="KW-1185">Reference proteome</keyword>
<dbReference type="Gramene" id="LPERR10G10950.1">
    <property type="protein sequence ID" value="LPERR10G10950.1"/>
    <property type="gene ID" value="LPERR10G10950"/>
</dbReference>
<sequence length="81" mass="8420">MKLSIAGIGRGDGGGWFLRRAAARGGAALLGSGHRRLLSHCSITSNSGTSSHPGGSWDGHGQIRRLSGRCAARRPPSRSEQ</sequence>
<name>A0A0D9XL36_9ORYZ</name>
<proteinExistence type="predicted"/>
<dbReference type="AlphaFoldDB" id="A0A0D9XL36"/>
<reference evidence="1" key="3">
    <citation type="submission" date="2015-04" db="UniProtKB">
        <authorList>
            <consortium name="EnsemblPlants"/>
        </authorList>
    </citation>
    <scope>IDENTIFICATION</scope>
</reference>
<organism evidence="1 2">
    <name type="scientific">Leersia perrieri</name>
    <dbReference type="NCBI Taxonomy" id="77586"/>
    <lineage>
        <taxon>Eukaryota</taxon>
        <taxon>Viridiplantae</taxon>
        <taxon>Streptophyta</taxon>
        <taxon>Embryophyta</taxon>
        <taxon>Tracheophyta</taxon>
        <taxon>Spermatophyta</taxon>
        <taxon>Magnoliopsida</taxon>
        <taxon>Liliopsida</taxon>
        <taxon>Poales</taxon>
        <taxon>Poaceae</taxon>
        <taxon>BOP clade</taxon>
        <taxon>Oryzoideae</taxon>
        <taxon>Oryzeae</taxon>
        <taxon>Oryzinae</taxon>
        <taxon>Leersia</taxon>
    </lineage>
</organism>
<evidence type="ECO:0000313" key="2">
    <source>
        <dbReference type="Proteomes" id="UP000032180"/>
    </source>
</evidence>
<reference evidence="2" key="2">
    <citation type="submission" date="2013-12" db="EMBL/GenBank/DDBJ databases">
        <authorList>
            <person name="Yu Y."/>
            <person name="Lee S."/>
            <person name="de Baynast K."/>
            <person name="Wissotski M."/>
            <person name="Liu L."/>
            <person name="Talag J."/>
            <person name="Goicoechea J."/>
            <person name="Angelova A."/>
            <person name="Jetty R."/>
            <person name="Kudrna D."/>
            <person name="Golser W."/>
            <person name="Rivera L."/>
            <person name="Zhang J."/>
            <person name="Wing R."/>
        </authorList>
    </citation>
    <scope>NUCLEOTIDE SEQUENCE</scope>
</reference>
<accession>A0A0D9XL36</accession>
<dbReference type="EnsemblPlants" id="LPERR10G10950.1">
    <property type="protein sequence ID" value="LPERR10G10950.1"/>
    <property type="gene ID" value="LPERR10G10950"/>
</dbReference>
<dbReference type="HOGENOM" id="CLU_2577299_0_0_1"/>
<dbReference type="Proteomes" id="UP000032180">
    <property type="component" value="Chromosome 10"/>
</dbReference>